<dbReference type="Gene3D" id="4.10.240.10">
    <property type="entry name" value="Zn(2)-C6 fungal-type DNA-binding domain"/>
    <property type="match status" value="1"/>
</dbReference>
<evidence type="ECO:0000256" key="8">
    <source>
        <dbReference type="ARBA" id="ARBA00023242"/>
    </source>
</evidence>
<dbReference type="CDD" id="cd00067">
    <property type="entry name" value="GAL4"/>
    <property type="match status" value="1"/>
</dbReference>
<evidence type="ECO:0000259" key="11">
    <source>
        <dbReference type="PROSITE" id="PS50048"/>
    </source>
</evidence>
<dbReference type="GO" id="GO:0005634">
    <property type="term" value="C:nucleus"/>
    <property type="evidence" value="ECO:0007669"/>
    <property type="project" value="UniProtKB-SubCell"/>
</dbReference>
<keyword evidence="8" id="KW-0539">Nucleus</keyword>
<sequence>MAGDHKCPVCQSTFTRPQHVARHMRSHTGDRPYKCQHCGDQFARSDLLSRHVNKCHSSQKTGAPTQSRRRAQNKPKPQCDQCAHAKVQCNSGAPCTKCATKGITCTYGQPIQQQQVPSMAPPDTLYPYHPASLSESPHAPSLTLSSSTAPSVDNSPPNLTLSQSDFMRRPPNNNFYDLMNPGGGKTQQFYGANTLPYNNLPPNLLSDVFTHPADSDNSSSANSSTHHLPGSHYSSLLPEASLPPQSMVLPQTLYNDHMPVGEGGFSSAFGLMSLDDPAVLAGLPEQSAFFDNHQPGQGLHQLPPLLPNQQHQPPQFQTGSTGLTPSLTPSAWRDQDYAELRSFWNTFMKTPSSATPMANGRNSGNQYPFDQLSAGTSNATGRPSPPRRGLSRVASLPAIKTPPHEVGNPMSQSMHYAAHGNQQTQNHQNHSQIPPAQFHPRQAYNNPEELRAYEQAVLARKAPVLNLSPPKRMKPLDSSSSSIGQRRGSLPAPQSGLAHLQQPPQSANYGYAQGISGTSGSRNVPDRLYLPNPRHVPSAGPSRVQGNYTHHRGISGASAASGGSPVQTQSPLHRPQPKRNASTVLEQQSQKHFRPNDDYGGSALGGTDDEAYSSRSPSISSRPSTSHSVHRSAHSRPPSTSSGSDGQSNGHPADGLRREVLQAQLPIPMATMQR</sequence>
<evidence type="ECO:0008006" key="15">
    <source>
        <dbReference type="Google" id="ProtNLM"/>
    </source>
</evidence>
<name>A0A164TQP2_9AGAM</name>
<feature type="region of interest" description="Disordered" evidence="10">
    <location>
        <begin position="351"/>
        <end position="441"/>
    </location>
</feature>
<evidence type="ECO:0000313" key="13">
    <source>
        <dbReference type="EMBL" id="KZS92564.1"/>
    </source>
</evidence>
<feature type="compositionally biased region" description="Polar residues" evidence="10">
    <location>
        <begin position="637"/>
        <end position="650"/>
    </location>
</feature>
<evidence type="ECO:0000256" key="5">
    <source>
        <dbReference type="ARBA" id="ARBA00022833"/>
    </source>
</evidence>
<feature type="domain" description="Zn(2)-C6 fungal-type" evidence="11">
    <location>
        <begin position="78"/>
        <end position="107"/>
    </location>
</feature>
<evidence type="ECO:0000256" key="10">
    <source>
        <dbReference type="SAM" id="MobiDB-lite"/>
    </source>
</evidence>
<feature type="compositionally biased region" description="Polar residues" evidence="10">
    <location>
        <begin position="579"/>
        <end position="590"/>
    </location>
</feature>
<dbReference type="PROSITE" id="PS50157">
    <property type="entry name" value="ZINC_FINGER_C2H2_2"/>
    <property type="match status" value="2"/>
</dbReference>
<dbReference type="GO" id="GO:0008270">
    <property type="term" value="F:zinc ion binding"/>
    <property type="evidence" value="ECO:0007669"/>
    <property type="project" value="UniProtKB-KW"/>
</dbReference>
<dbReference type="InterPro" id="IPR001138">
    <property type="entry name" value="Zn2Cys6_DnaBD"/>
</dbReference>
<feature type="compositionally biased region" description="Low complexity" evidence="10">
    <location>
        <begin position="419"/>
        <end position="432"/>
    </location>
</feature>
<feature type="compositionally biased region" description="Low complexity" evidence="10">
    <location>
        <begin position="139"/>
        <end position="151"/>
    </location>
</feature>
<evidence type="ECO:0000256" key="1">
    <source>
        <dbReference type="ARBA" id="ARBA00004123"/>
    </source>
</evidence>
<dbReference type="EMBL" id="KV419410">
    <property type="protein sequence ID" value="KZS92564.1"/>
    <property type="molecule type" value="Genomic_DNA"/>
</dbReference>
<dbReference type="PROSITE" id="PS50048">
    <property type="entry name" value="ZN2_CY6_FUNGAL_2"/>
    <property type="match status" value="1"/>
</dbReference>
<protein>
    <recommendedName>
        <fullName evidence="15">Zn(2)-C6 fungal-type domain-containing protein</fullName>
    </recommendedName>
</protein>
<dbReference type="InterPro" id="IPR036236">
    <property type="entry name" value="Znf_C2H2_sf"/>
</dbReference>
<feature type="region of interest" description="Disordered" evidence="10">
    <location>
        <begin position="115"/>
        <end position="181"/>
    </location>
</feature>
<feature type="domain" description="C2H2-type" evidence="12">
    <location>
        <begin position="33"/>
        <end position="61"/>
    </location>
</feature>
<feature type="region of interest" description="Disordered" evidence="10">
    <location>
        <begin position="464"/>
        <end position="674"/>
    </location>
</feature>
<dbReference type="SUPFAM" id="SSF57667">
    <property type="entry name" value="beta-beta-alpha zinc fingers"/>
    <property type="match status" value="1"/>
</dbReference>
<keyword evidence="14" id="KW-1185">Reference proteome</keyword>
<keyword evidence="7" id="KW-0804">Transcription</keyword>
<dbReference type="Pfam" id="PF00172">
    <property type="entry name" value="Zn_clus"/>
    <property type="match status" value="1"/>
</dbReference>
<comment type="subcellular location">
    <subcellularLocation>
        <location evidence="1">Nucleus</location>
    </subcellularLocation>
</comment>
<dbReference type="FunFam" id="3.30.160.60:FF:000100">
    <property type="entry name" value="Zinc finger 45-like"/>
    <property type="match status" value="1"/>
</dbReference>
<dbReference type="SMART" id="SM00355">
    <property type="entry name" value="ZnF_C2H2"/>
    <property type="match status" value="2"/>
</dbReference>
<reference evidence="13 14" key="1">
    <citation type="journal article" date="2016" name="Mol. Biol. Evol.">
        <title>Comparative Genomics of Early-Diverging Mushroom-Forming Fungi Provides Insights into the Origins of Lignocellulose Decay Capabilities.</title>
        <authorList>
            <person name="Nagy L.G."/>
            <person name="Riley R."/>
            <person name="Tritt A."/>
            <person name="Adam C."/>
            <person name="Daum C."/>
            <person name="Floudas D."/>
            <person name="Sun H."/>
            <person name="Yadav J.S."/>
            <person name="Pangilinan J."/>
            <person name="Larsson K.H."/>
            <person name="Matsuura K."/>
            <person name="Barry K."/>
            <person name="Labutti K."/>
            <person name="Kuo R."/>
            <person name="Ohm R.A."/>
            <person name="Bhattacharya S.S."/>
            <person name="Shirouzu T."/>
            <person name="Yoshinaga Y."/>
            <person name="Martin F.M."/>
            <person name="Grigoriev I.V."/>
            <person name="Hibbett D.S."/>
        </authorList>
    </citation>
    <scope>NUCLEOTIDE SEQUENCE [LARGE SCALE GENOMIC DNA]</scope>
    <source>
        <strain evidence="13 14">HHB9708</strain>
    </source>
</reference>
<feature type="compositionally biased region" description="Polar residues" evidence="10">
    <location>
        <begin position="152"/>
        <end position="175"/>
    </location>
</feature>
<feature type="region of interest" description="Disordered" evidence="10">
    <location>
        <begin position="54"/>
        <end position="77"/>
    </location>
</feature>
<gene>
    <name evidence="13" type="ORF">SISNIDRAFT_466912</name>
</gene>
<evidence type="ECO:0000256" key="9">
    <source>
        <dbReference type="PROSITE-ProRule" id="PRU00042"/>
    </source>
</evidence>
<feature type="domain" description="C2H2-type" evidence="12">
    <location>
        <begin position="5"/>
        <end position="32"/>
    </location>
</feature>
<accession>A0A164TQP2</accession>
<feature type="compositionally biased region" description="Polar residues" evidence="10">
    <location>
        <begin position="55"/>
        <end position="66"/>
    </location>
</feature>
<proteinExistence type="predicted"/>
<evidence type="ECO:0000256" key="4">
    <source>
        <dbReference type="ARBA" id="ARBA00022771"/>
    </source>
</evidence>
<evidence type="ECO:0000256" key="2">
    <source>
        <dbReference type="ARBA" id="ARBA00022723"/>
    </source>
</evidence>
<dbReference type="Gene3D" id="3.30.160.60">
    <property type="entry name" value="Classic Zinc Finger"/>
    <property type="match status" value="2"/>
</dbReference>
<feature type="compositionally biased region" description="Low complexity" evidence="10">
    <location>
        <begin position="613"/>
        <end position="627"/>
    </location>
</feature>
<feature type="region of interest" description="Disordered" evidence="10">
    <location>
        <begin position="206"/>
        <end position="239"/>
    </location>
</feature>
<organism evidence="13 14">
    <name type="scientific">Sistotremastrum niveocremeum HHB9708</name>
    <dbReference type="NCBI Taxonomy" id="1314777"/>
    <lineage>
        <taxon>Eukaryota</taxon>
        <taxon>Fungi</taxon>
        <taxon>Dikarya</taxon>
        <taxon>Basidiomycota</taxon>
        <taxon>Agaricomycotina</taxon>
        <taxon>Agaricomycetes</taxon>
        <taxon>Sistotremastrales</taxon>
        <taxon>Sistotremastraceae</taxon>
        <taxon>Sertulicium</taxon>
        <taxon>Sertulicium niveocremeum</taxon>
    </lineage>
</organism>
<evidence type="ECO:0000256" key="3">
    <source>
        <dbReference type="ARBA" id="ARBA00022737"/>
    </source>
</evidence>
<dbReference type="PROSITE" id="PS00028">
    <property type="entry name" value="ZINC_FINGER_C2H2_1"/>
    <property type="match status" value="2"/>
</dbReference>
<keyword evidence="6" id="KW-0805">Transcription regulation</keyword>
<keyword evidence="4 9" id="KW-0863">Zinc-finger</keyword>
<feature type="compositionally biased region" description="Polar residues" evidence="10">
    <location>
        <begin position="351"/>
        <end position="380"/>
    </location>
</feature>
<dbReference type="FunFam" id="3.30.160.60:FF:000145">
    <property type="entry name" value="Zinc finger protein 574"/>
    <property type="match status" value="1"/>
</dbReference>
<dbReference type="Pfam" id="PF00096">
    <property type="entry name" value="zf-C2H2"/>
    <property type="match status" value="1"/>
</dbReference>
<dbReference type="InterPro" id="IPR036864">
    <property type="entry name" value="Zn2-C6_fun-type_DNA-bd_sf"/>
</dbReference>
<feature type="compositionally biased region" description="Low complexity" evidence="10">
    <location>
        <begin position="555"/>
        <end position="564"/>
    </location>
</feature>
<dbReference type="STRING" id="1314777.A0A164TQP2"/>
<evidence type="ECO:0000256" key="6">
    <source>
        <dbReference type="ARBA" id="ARBA00023015"/>
    </source>
</evidence>
<dbReference type="OrthoDB" id="6365676at2759"/>
<keyword evidence="2" id="KW-0479">Metal-binding</keyword>
<evidence type="ECO:0000313" key="14">
    <source>
        <dbReference type="Proteomes" id="UP000076722"/>
    </source>
</evidence>
<dbReference type="SMART" id="SM00066">
    <property type="entry name" value="GAL4"/>
    <property type="match status" value="1"/>
</dbReference>
<evidence type="ECO:0000256" key="7">
    <source>
        <dbReference type="ARBA" id="ARBA00023163"/>
    </source>
</evidence>
<feature type="compositionally biased region" description="Low complexity" evidence="10">
    <location>
        <begin position="215"/>
        <end position="224"/>
    </location>
</feature>
<dbReference type="PANTHER" id="PTHR47660:SF2">
    <property type="entry name" value="TRANSCRIPTION FACTOR WITH C2H2 AND ZN(2)-CYS(6) DNA BINDING DOMAIN (EUROFUNG)"/>
    <property type="match status" value="1"/>
</dbReference>
<evidence type="ECO:0000259" key="12">
    <source>
        <dbReference type="PROSITE" id="PS50157"/>
    </source>
</evidence>
<dbReference type="SUPFAM" id="SSF57701">
    <property type="entry name" value="Zn2/Cys6 DNA-binding domain"/>
    <property type="match status" value="1"/>
</dbReference>
<dbReference type="GO" id="GO:0000981">
    <property type="term" value="F:DNA-binding transcription factor activity, RNA polymerase II-specific"/>
    <property type="evidence" value="ECO:0007669"/>
    <property type="project" value="InterPro"/>
</dbReference>
<dbReference type="Proteomes" id="UP000076722">
    <property type="component" value="Unassembled WGS sequence"/>
</dbReference>
<dbReference type="InterPro" id="IPR013087">
    <property type="entry name" value="Znf_C2H2_type"/>
</dbReference>
<dbReference type="PANTHER" id="PTHR47660">
    <property type="entry name" value="TRANSCRIPTION FACTOR WITH C2H2 AND ZN(2)-CYS(6) DNA BINDING DOMAIN (EUROFUNG)-RELATED-RELATED"/>
    <property type="match status" value="1"/>
</dbReference>
<keyword evidence="5" id="KW-0862">Zinc</keyword>
<dbReference type="AlphaFoldDB" id="A0A164TQP2"/>
<keyword evidence="3" id="KW-0677">Repeat</keyword>